<dbReference type="SUPFAM" id="SSF51197">
    <property type="entry name" value="Clavaminate synthase-like"/>
    <property type="match status" value="1"/>
</dbReference>
<evidence type="ECO:0000256" key="6">
    <source>
        <dbReference type="ARBA" id="ARBA00023004"/>
    </source>
</evidence>
<dbReference type="InterPro" id="IPR005123">
    <property type="entry name" value="Oxoglu/Fe-dep_dioxygenase_dom"/>
</dbReference>
<dbReference type="EC" id="1.14.11.-" evidence="9"/>
<accession>A0A448BS76</accession>
<dbReference type="GO" id="GO:0005506">
    <property type="term" value="F:iron ion binding"/>
    <property type="evidence" value="ECO:0007669"/>
    <property type="project" value="UniProtKB-UniRule"/>
</dbReference>
<feature type="binding site" evidence="7">
    <location>
        <position position="112"/>
    </location>
    <ligand>
        <name>Fe cation</name>
        <dbReference type="ChEBI" id="CHEBI:24875"/>
    </ligand>
</feature>
<keyword evidence="5 7" id="KW-0560">Oxidoreductase</keyword>
<dbReference type="PROSITE" id="PS51471">
    <property type="entry name" value="FE2OG_OXY"/>
    <property type="match status" value="1"/>
</dbReference>
<dbReference type="GO" id="GO:0006879">
    <property type="term" value="P:intracellular iron ion homeostasis"/>
    <property type="evidence" value="ECO:0007669"/>
    <property type="project" value="TreeGrafter"/>
</dbReference>
<evidence type="ECO:0000256" key="7">
    <source>
        <dbReference type="HAMAP-Rule" id="MF_00657"/>
    </source>
</evidence>
<name>A0A448BS76_PSEFL</name>
<keyword evidence="6 7" id="KW-0408">Iron</keyword>
<dbReference type="PANTHER" id="PTHR41536">
    <property type="entry name" value="PKHD-TYPE HYDROXYLASE YBIX"/>
    <property type="match status" value="1"/>
</dbReference>
<dbReference type="Gene3D" id="4.10.860.20">
    <property type="entry name" value="Rabenosyn, Rab binding domain"/>
    <property type="match status" value="1"/>
</dbReference>
<dbReference type="SMART" id="SM00702">
    <property type="entry name" value="P4Hc"/>
    <property type="match status" value="1"/>
</dbReference>
<sequence length="242" mass="27403">MQINIIGNHFAFMDSAMLLHIPAIFTAEEVSRIRAALEQAEWADGKATAGYQSAKAKHNLQLPQDHPLAREIGEAMLQRLWNHPLFISAALPLKVFPPLFNCYTGGGSFDFHIDNAVRDIHGGRERVRTDLSSTLFFSDPEDYDGGELVIQDTYGLQQVKLPAGDLVLYPGTSLHKVNPVTRGARYASFFWTQSLVREDSQRTLLFEMDQSIQRLTRDVPDHPSLIRLTGTYHNLLRRWSEL</sequence>
<proteinExistence type="inferred from homology"/>
<keyword evidence="4 7" id="KW-0223">Dioxygenase</keyword>
<dbReference type="NCBIfam" id="NF003974">
    <property type="entry name" value="PRK05467.1-3"/>
    <property type="match status" value="1"/>
</dbReference>
<evidence type="ECO:0000256" key="1">
    <source>
        <dbReference type="ARBA" id="ARBA00001961"/>
    </source>
</evidence>
<organism evidence="9 10">
    <name type="scientific">Pseudomonas fluorescens</name>
    <dbReference type="NCBI Taxonomy" id="294"/>
    <lineage>
        <taxon>Bacteria</taxon>
        <taxon>Pseudomonadati</taxon>
        <taxon>Pseudomonadota</taxon>
        <taxon>Gammaproteobacteria</taxon>
        <taxon>Pseudomonadales</taxon>
        <taxon>Pseudomonadaceae</taxon>
        <taxon>Pseudomonas</taxon>
    </lineage>
</organism>
<feature type="binding site" evidence="7">
    <location>
        <position position="185"/>
    </location>
    <ligand>
        <name>2-oxoglutarate</name>
        <dbReference type="ChEBI" id="CHEBI:16810"/>
    </ligand>
</feature>
<evidence type="ECO:0000256" key="2">
    <source>
        <dbReference type="ARBA" id="ARBA00022723"/>
    </source>
</evidence>
<dbReference type="Pfam" id="PF18331">
    <property type="entry name" value="PKHD_C"/>
    <property type="match status" value="1"/>
</dbReference>
<dbReference type="Proteomes" id="UP000278078">
    <property type="component" value="Chromosome"/>
</dbReference>
<evidence type="ECO:0000256" key="4">
    <source>
        <dbReference type="ARBA" id="ARBA00022964"/>
    </source>
</evidence>
<comment type="cofactor">
    <cofactor evidence="1 7">
        <name>L-ascorbate</name>
        <dbReference type="ChEBI" id="CHEBI:38290"/>
    </cofactor>
</comment>
<dbReference type="EMBL" id="LR134300">
    <property type="protein sequence ID" value="VEE48155.1"/>
    <property type="molecule type" value="Genomic_DNA"/>
</dbReference>
<dbReference type="NCBIfam" id="NF003975">
    <property type="entry name" value="PRK05467.1-4"/>
    <property type="match status" value="1"/>
</dbReference>
<dbReference type="GO" id="GO:0006974">
    <property type="term" value="P:DNA damage response"/>
    <property type="evidence" value="ECO:0007669"/>
    <property type="project" value="TreeGrafter"/>
</dbReference>
<comment type="cofactor">
    <cofactor evidence="7">
        <name>Fe(2+)</name>
        <dbReference type="ChEBI" id="CHEBI:29033"/>
    </cofactor>
    <text evidence="7">Binds 1 Fe(2+) ion per subunit.</text>
</comment>
<dbReference type="GO" id="GO:0031418">
    <property type="term" value="F:L-ascorbic acid binding"/>
    <property type="evidence" value="ECO:0007669"/>
    <property type="project" value="UniProtKB-KW"/>
</dbReference>
<protein>
    <submittedName>
        <fullName evidence="9">Putative hydroxylase</fullName>
        <ecNumber evidence="9">1.14.11.-</ecNumber>
    </submittedName>
</protein>
<dbReference type="InterPro" id="IPR006620">
    <property type="entry name" value="Pro_4_hyd_alph"/>
</dbReference>
<gene>
    <name evidence="9" type="ORF">NCTC10783_04062</name>
</gene>
<evidence type="ECO:0000313" key="10">
    <source>
        <dbReference type="Proteomes" id="UP000278078"/>
    </source>
</evidence>
<evidence type="ECO:0000256" key="3">
    <source>
        <dbReference type="ARBA" id="ARBA00022896"/>
    </source>
</evidence>
<reference evidence="9 10" key="1">
    <citation type="submission" date="2018-12" db="EMBL/GenBank/DDBJ databases">
        <authorList>
            <consortium name="Pathogen Informatics"/>
        </authorList>
    </citation>
    <scope>NUCLEOTIDE SEQUENCE [LARGE SCALE GENOMIC DNA]</scope>
    <source>
        <strain evidence="9 10">NCTC10783</strain>
    </source>
</reference>
<dbReference type="InterPro" id="IPR023550">
    <property type="entry name" value="PKHD_hydroxylase"/>
</dbReference>
<dbReference type="FunFam" id="2.60.120.620:FF:000006">
    <property type="entry name" value="PKHD-type hydroxylase YbiX"/>
    <property type="match status" value="1"/>
</dbReference>
<keyword evidence="3 7" id="KW-0847">Vitamin C</keyword>
<dbReference type="AlphaFoldDB" id="A0A448BS76"/>
<dbReference type="InterPro" id="IPR044862">
    <property type="entry name" value="Pro_4_hyd_alph_FE2OG_OXY"/>
</dbReference>
<evidence type="ECO:0000256" key="5">
    <source>
        <dbReference type="ARBA" id="ARBA00023002"/>
    </source>
</evidence>
<feature type="binding site" evidence="7">
    <location>
        <position position="175"/>
    </location>
    <ligand>
        <name>Fe cation</name>
        <dbReference type="ChEBI" id="CHEBI:24875"/>
    </ligand>
</feature>
<dbReference type="HAMAP" id="MF_00657">
    <property type="entry name" value="Hydroxyl_YbiX"/>
    <property type="match status" value="1"/>
</dbReference>
<dbReference type="GO" id="GO:0016706">
    <property type="term" value="F:2-oxoglutarate-dependent dioxygenase activity"/>
    <property type="evidence" value="ECO:0007669"/>
    <property type="project" value="UniProtKB-UniRule"/>
</dbReference>
<keyword evidence="2 7" id="KW-0479">Metal-binding</keyword>
<evidence type="ECO:0000259" key="8">
    <source>
        <dbReference type="PROSITE" id="PS51471"/>
    </source>
</evidence>
<dbReference type="Pfam" id="PF13640">
    <property type="entry name" value="2OG-FeII_Oxy_3"/>
    <property type="match status" value="1"/>
</dbReference>
<dbReference type="Gene3D" id="2.60.120.620">
    <property type="entry name" value="q2cbj1_9rhob like domain"/>
    <property type="match status" value="1"/>
</dbReference>
<evidence type="ECO:0000313" key="9">
    <source>
        <dbReference type="EMBL" id="VEE48155.1"/>
    </source>
</evidence>
<dbReference type="InterPro" id="IPR041097">
    <property type="entry name" value="PKHD_C"/>
</dbReference>
<feature type="domain" description="Fe2OG dioxygenase" evidence="8">
    <location>
        <begin position="94"/>
        <end position="194"/>
    </location>
</feature>
<feature type="binding site" evidence="7">
    <location>
        <position position="114"/>
    </location>
    <ligand>
        <name>Fe cation</name>
        <dbReference type="ChEBI" id="CHEBI:24875"/>
    </ligand>
</feature>
<dbReference type="PANTHER" id="PTHR41536:SF1">
    <property type="entry name" value="PKHD-TYPE HYDROXYLASE YBIX"/>
    <property type="match status" value="1"/>
</dbReference>